<dbReference type="Proteomes" id="UP000177445">
    <property type="component" value="Chromosome"/>
</dbReference>
<keyword evidence="1" id="KW-0732">Signal</keyword>
<protein>
    <submittedName>
        <fullName evidence="2">Uncharacterized protein</fullName>
    </submittedName>
</protein>
<evidence type="ECO:0000313" key="2">
    <source>
        <dbReference type="EMBL" id="AOY87544.1"/>
    </source>
</evidence>
<sequence length="107" mass="11582">MSRLAVTLVFALVSVSGYAAGASGSQAVRLEVEGISASAGEDDPRVLFILPWRAPSLPRRPRADLDDSVPRLVQPVNPEALERHRVFRETLNPLILSPEPASAVKTR</sequence>
<dbReference type="RefSeq" id="WP_070966688.1">
    <property type="nucleotide sequence ID" value="NZ_CP017715.1"/>
</dbReference>
<organism evidence="2 3">
    <name type="scientific">Marinobacter salinus</name>
    <dbReference type="NCBI Taxonomy" id="1874317"/>
    <lineage>
        <taxon>Bacteria</taxon>
        <taxon>Pseudomonadati</taxon>
        <taxon>Pseudomonadota</taxon>
        <taxon>Gammaproteobacteria</taxon>
        <taxon>Pseudomonadales</taxon>
        <taxon>Marinobacteraceae</taxon>
        <taxon>Marinobacter</taxon>
    </lineage>
</organism>
<feature type="signal peptide" evidence="1">
    <location>
        <begin position="1"/>
        <end position="19"/>
    </location>
</feature>
<accession>A0A1D9GJ40</accession>
<evidence type="ECO:0000313" key="3">
    <source>
        <dbReference type="Proteomes" id="UP000177445"/>
    </source>
</evidence>
<evidence type="ECO:0000256" key="1">
    <source>
        <dbReference type="SAM" id="SignalP"/>
    </source>
</evidence>
<gene>
    <name evidence="2" type="ORF">BKP64_04795</name>
</gene>
<dbReference type="EMBL" id="CP017715">
    <property type="protein sequence ID" value="AOY87544.1"/>
    <property type="molecule type" value="Genomic_DNA"/>
</dbReference>
<keyword evidence="3" id="KW-1185">Reference proteome</keyword>
<reference evidence="2 3" key="1">
    <citation type="submission" date="2016-10" db="EMBL/GenBank/DDBJ databases">
        <title>Marinobacter salinus sp. nov., a moderately halophilic bacterium isolated from a tidal flat environment.</title>
        <authorList>
            <person name="Park S.-J."/>
        </authorList>
    </citation>
    <scope>NUCLEOTIDE SEQUENCE [LARGE SCALE GENOMIC DNA]</scope>
    <source>
        <strain evidence="2 3">Hb8</strain>
    </source>
</reference>
<feature type="chain" id="PRO_5009441918" evidence="1">
    <location>
        <begin position="20"/>
        <end position="107"/>
    </location>
</feature>
<name>A0A1D9GJ40_9GAMM</name>
<dbReference type="AlphaFoldDB" id="A0A1D9GJ40"/>
<proteinExistence type="predicted"/>
<dbReference type="STRING" id="1874317.BKP64_04795"/>
<dbReference type="KEGG" id="msq:BKP64_04795"/>